<dbReference type="KEGG" id="ctae:BGI42_04430"/>
<dbReference type="EMBL" id="CP017253">
    <property type="protein sequence ID" value="AOR24611.1"/>
    <property type="molecule type" value="Genomic_DNA"/>
</dbReference>
<dbReference type="SUPFAM" id="SSF143422">
    <property type="entry name" value="Transposase IS200-like"/>
    <property type="match status" value="1"/>
</dbReference>
<dbReference type="Gene3D" id="3.30.70.1290">
    <property type="entry name" value="Transposase IS200-like"/>
    <property type="match status" value="1"/>
</dbReference>
<evidence type="ECO:0000313" key="6">
    <source>
        <dbReference type="EMBL" id="AOR24611.1"/>
    </source>
</evidence>
<accession>A0A1D7XMV2</accession>
<dbReference type="KEGG" id="ctae:BGI42_12525"/>
<dbReference type="RefSeq" id="WP_069679164.1">
    <property type="nucleotide sequence ID" value="NZ_CP017253.2"/>
</dbReference>
<dbReference type="STRING" id="394958.BGI42_04430"/>
<protein>
    <submittedName>
        <fullName evidence="5">IS200/IS605 family transposase</fullName>
    </submittedName>
</protein>
<dbReference type="InterPro" id="IPR002686">
    <property type="entry name" value="Transposase_17"/>
</dbReference>
<dbReference type="AlphaFoldDB" id="A0A1D7XMV2"/>
<dbReference type="Pfam" id="PF01797">
    <property type="entry name" value="Y1_Tnp"/>
    <property type="match status" value="1"/>
</dbReference>
<reference evidence="7" key="1">
    <citation type="submission" date="2016-09" db="EMBL/GenBank/DDBJ databases">
        <title>Genomics of Clostridium taeniosporum, an organism which forms endospores with ribbon-like appendages.</title>
        <authorList>
            <person name="Walker J.R."/>
        </authorList>
    </citation>
    <scope>NUCLEOTIDE SEQUENCE [LARGE SCALE GENOMIC DNA]</scope>
    <source>
        <strain evidence="7">1/k</strain>
    </source>
</reference>
<dbReference type="InterPro" id="IPR036515">
    <property type="entry name" value="Transposase_17_sf"/>
</dbReference>
<evidence type="ECO:0000313" key="4">
    <source>
        <dbReference type="EMBL" id="AOR23880.1"/>
    </source>
</evidence>
<dbReference type="GO" id="GO:0006313">
    <property type="term" value="P:DNA transposition"/>
    <property type="evidence" value="ECO:0007669"/>
    <property type="project" value="InterPro"/>
</dbReference>
<dbReference type="PANTHER" id="PTHR33360:SF2">
    <property type="entry name" value="TRANSPOSASE FOR INSERTION SEQUENCE ELEMENT IS200"/>
    <property type="match status" value="1"/>
</dbReference>
<sequence>MEEYNKRSHTVYDIKYHVIWVTKYRYKVLNKHISSRLRELIRQGCEARQITIVRGSIGKDHVHMLLGCSPSIAPSKIVQYLKGRSSRLIQDEFPELKKRYWGQHLWARGYFCATVGSVTEETIKRYIESQELNNNENIFKIEE</sequence>
<dbReference type="NCBIfam" id="NF033573">
    <property type="entry name" value="transpos_IS200"/>
    <property type="match status" value="1"/>
</dbReference>
<dbReference type="EMBL" id="CP017253">
    <property type="protein sequence ID" value="AOR23880.1"/>
    <property type="molecule type" value="Genomic_DNA"/>
</dbReference>
<name>A0A1D7XMV2_9CLOT</name>
<dbReference type="GO" id="GO:0003677">
    <property type="term" value="F:DNA binding"/>
    <property type="evidence" value="ECO:0007669"/>
    <property type="project" value="InterPro"/>
</dbReference>
<dbReference type="KEGG" id="ctae:BGI42_13055"/>
<dbReference type="OrthoDB" id="9798161at2"/>
<proteinExistence type="predicted"/>
<evidence type="ECO:0000313" key="5">
    <source>
        <dbReference type="EMBL" id="AOR24510.1"/>
    </source>
</evidence>
<dbReference type="EMBL" id="CP017253">
    <property type="protein sequence ID" value="AOR24510.1"/>
    <property type="molecule type" value="Genomic_DNA"/>
</dbReference>
<evidence type="ECO:0000313" key="3">
    <source>
        <dbReference type="EMBL" id="AOR23694.1"/>
    </source>
</evidence>
<dbReference type="Proteomes" id="UP000094652">
    <property type="component" value="Chromosome"/>
</dbReference>
<dbReference type="PANTHER" id="PTHR33360">
    <property type="entry name" value="TRANSPOSASE FOR INSERTION SEQUENCE ELEMENT IS200"/>
    <property type="match status" value="1"/>
</dbReference>
<evidence type="ECO:0000313" key="2">
    <source>
        <dbReference type="EMBL" id="AOR23009.1"/>
    </source>
</evidence>
<dbReference type="EMBL" id="CP017253">
    <property type="protein sequence ID" value="AOR23694.1"/>
    <property type="molecule type" value="Genomic_DNA"/>
</dbReference>
<dbReference type="SMART" id="SM01321">
    <property type="entry name" value="Y1_Tnp"/>
    <property type="match status" value="1"/>
</dbReference>
<dbReference type="EMBL" id="CP017253">
    <property type="protein sequence ID" value="AOR23009.1"/>
    <property type="molecule type" value="Genomic_DNA"/>
</dbReference>
<feature type="domain" description="Transposase IS200-like" evidence="1">
    <location>
        <begin position="11"/>
        <end position="130"/>
    </location>
</feature>
<dbReference type="KEGG" id="ctae:BGI42_09145"/>
<evidence type="ECO:0000259" key="1">
    <source>
        <dbReference type="SMART" id="SM01321"/>
    </source>
</evidence>
<reference evidence="5" key="2">
    <citation type="journal article" date="2018" name="PLoS ONE">
        <title>Genomics of Clostridium taeniosporum, an organism which forms endospores with ribbon-like appendages.</title>
        <authorList>
            <person name="Cambridge J.M."/>
            <person name="Blinkova A.L."/>
            <person name="Salvador Rocha E.I."/>
            <person name="Bode Hernandez A."/>
            <person name="Moreno M."/>
            <person name="Gines-Candelaria E."/>
            <person name="Goetz B.M."/>
            <person name="Hunicke-Smith S."/>
            <person name="Satterwhite E."/>
            <person name="Tucker H.O."/>
            <person name="Walker J.R."/>
        </authorList>
    </citation>
    <scope>NUCLEOTIDE SEQUENCE</scope>
    <source>
        <strain evidence="5">1/k</strain>
    </source>
</reference>
<gene>
    <name evidence="2" type="ORF">BGI42_04430</name>
    <name evidence="3" type="ORF">BGI42_08095</name>
    <name evidence="4" type="ORF">BGI42_09145</name>
    <name evidence="5" type="ORF">BGI42_12525</name>
    <name evidence="6" type="ORF">BGI42_13055</name>
</gene>
<dbReference type="GO" id="GO:0004803">
    <property type="term" value="F:transposase activity"/>
    <property type="evidence" value="ECO:0007669"/>
    <property type="project" value="InterPro"/>
</dbReference>
<evidence type="ECO:0000313" key="7">
    <source>
        <dbReference type="Proteomes" id="UP000094652"/>
    </source>
</evidence>
<dbReference type="KEGG" id="ctae:BGI42_08095"/>
<keyword evidence="7" id="KW-1185">Reference proteome</keyword>
<organism evidence="5 7">
    <name type="scientific">Clostridium taeniosporum</name>
    <dbReference type="NCBI Taxonomy" id="394958"/>
    <lineage>
        <taxon>Bacteria</taxon>
        <taxon>Bacillati</taxon>
        <taxon>Bacillota</taxon>
        <taxon>Clostridia</taxon>
        <taxon>Eubacteriales</taxon>
        <taxon>Clostridiaceae</taxon>
        <taxon>Clostridium</taxon>
    </lineage>
</organism>